<reference evidence="7" key="1">
    <citation type="submission" date="2020-09" db="EMBL/GenBank/DDBJ databases">
        <title>Draft Genome Sequence of Paenibacillus sp. WST5.</title>
        <authorList>
            <person name="Bao Z."/>
        </authorList>
    </citation>
    <scope>NUCLEOTIDE SEQUENCE</scope>
    <source>
        <strain evidence="7">WST5</strain>
    </source>
</reference>
<dbReference type="Pfam" id="PF05105">
    <property type="entry name" value="Phage_holin_4_1"/>
    <property type="match status" value="1"/>
</dbReference>
<evidence type="ECO:0000256" key="1">
    <source>
        <dbReference type="ARBA" id="ARBA00004141"/>
    </source>
</evidence>
<organism evidence="7 8">
    <name type="scientific">Paenibacillus sedimenti</name>
    <dbReference type="NCBI Taxonomy" id="2770274"/>
    <lineage>
        <taxon>Bacteria</taxon>
        <taxon>Bacillati</taxon>
        <taxon>Bacillota</taxon>
        <taxon>Bacilli</taxon>
        <taxon>Bacillales</taxon>
        <taxon>Paenibacillaceae</taxon>
        <taxon>Paenibacillus</taxon>
    </lineage>
</organism>
<comment type="subcellular location">
    <subcellularLocation>
        <location evidence="1">Membrane</location>
        <topology evidence="1">Multi-pass membrane protein</topology>
    </subcellularLocation>
</comment>
<dbReference type="NCBIfam" id="TIGR01593">
    <property type="entry name" value="holin_tox_secr"/>
    <property type="match status" value="1"/>
</dbReference>
<keyword evidence="3 6" id="KW-1133">Transmembrane helix</keyword>
<protein>
    <submittedName>
        <fullName evidence="7">Phage holin family protein</fullName>
    </submittedName>
</protein>
<keyword evidence="8" id="KW-1185">Reference proteome</keyword>
<comment type="similarity">
    <text evidence="5">Belongs to the bacteriophage holin family. Cp-1 holin subfamily.</text>
</comment>
<dbReference type="Proteomes" id="UP000650466">
    <property type="component" value="Unassembled WGS sequence"/>
</dbReference>
<evidence type="ECO:0000256" key="5">
    <source>
        <dbReference type="ARBA" id="ARBA00023600"/>
    </source>
</evidence>
<evidence type="ECO:0000256" key="4">
    <source>
        <dbReference type="ARBA" id="ARBA00023136"/>
    </source>
</evidence>
<comment type="caution">
    <text evidence="7">The sequence shown here is derived from an EMBL/GenBank/DDBJ whole genome shotgun (WGS) entry which is preliminary data.</text>
</comment>
<dbReference type="InterPro" id="IPR006480">
    <property type="entry name" value="Phage_holin_4_1"/>
</dbReference>
<keyword evidence="4 6" id="KW-0472">Membrane</keyword>
<sequence length="133" mass="15002">MIQIGFNFLTASLGTLLTYAFGGWNELMSLFLLAIAVDYFTGIAASVKEHKDLNSQVSLWGLLRKGLMLLVIMLAHRVDLFLGTELMMTGAIYFYLANEFISITENYGRMGLPLPSQVKQIIQVLRRKGEDHR</sequence>
<evidence type="ECO:0000313" key="7">
    <source>
        <dbReference type="EMBL" id="MBD0379729.1"/>
    </source>
</evidence>
<dbReference type="RefSeq" id="WP_188173521.1">
    <property type="nucleotide sequence ID" value="NZ_JACVVD010000002.1"/>
</dbReference>
<name>A0A926KL03_9BACL</name>
<dbReference type="EMBL" id="JACVVD010000002">
    <property type="protein sequence ID" value="MBD0379729.1"/>
    <property type="molecule type" value="Genomic_DNA"/>
</dbReference>
<evidence type="ECO:0000313" key="8">
    <source>
        <dbReference type="Proteomes" id="UP000650466"/>
    </source>
</evidence>
<accession>A0A926KL03</accession>
<evidence type="ECO:0000256" key="2">
    <source>
        <dbReference type="ARBA" id="ARBA00022692"/>
    </source>
</evidence>
<gene>
    <name evidence="7" type="ORF">ICC18_06365</name>
</gene>
<feature type="transmembrane region" description="Helical" evidence="6">
    <location>
        <begin position="67"/>
        <end position="96"/>
    </location>
</feature>
<keyword evidence="2 6" id="KW-0812">Transmembrane</keyword>
<evidence type="ECO:0000256" key="3">
    <source>
        <dbReference type="ARBA" id="ARBA00022989"/>
    </source>
</evidence>
<evidence type="ECO:0000256" key="6">
    <source>
        <dbReference type="SAM" id="Phobius"/>
    </source>
</evidence>
<dbReference type="GO" id="GO:0016020">
    <property type="term" value="C:membrane"/>
    <property type="evidence" value="ECO:0007669"/>
    <property type="project" value="UniProtKB-SubCell"/>
</dbReference>
<proteinExistence type="inferred from homology"/>
<dbReference type="AlphaFoldDB" id="A0A926KL03"/>